<dbReference type="RefSeq" id="WP_103875600.1">
    <property type="nucleotide sequence ID" value="NZ_FNUY01000019.1"/>
</dbReference>
<gene>
    <name evidence="5" type="ORF">SAMN04488115_11943</name>
</gene>
<dbReference type="GO" id="GO:0016887">
    <property type="term" value="F:ATP hydrolysis activity"/>
    <property type="evidence" value="ECO:0007669"/>
    <property type="project" value="InterPro"/>
</dbReference>
<evidence type="ECO:0000313" key="5">
    <source>
        <dbReference type="EMBL" id="SEG81941.1"/>
    </source>
</evidence>
<dbReference type="Pfam" id="PF00005">
    <property type="entry name" value="ABC_tran"/>
    <property type="match status" value="1"/>
</dbReference>
<dbReference type="CDD" id="cd03219">
    <property type="entry name" value="ABC_Mj1267_LivG_branched"/>
    <property type="match status" value="1"/>
</dbReference>
<dbReference type="PANTHER" id="PTHR45772">
    <property type="entry name" value="CONSERVED COMPONENT OF ABC TRANSPORTER FOR NATURAL AMINO ACIDS-RELATED"/>
    <property type="match status" value="1"/>
</dbReference>
<dbReference type="InterPro" id="IPR032823">
    <property type="entry name" value="BCA_ABC_TP_C"/>
</dbReference>
<dbReference type="GO" id="GO:0005886">
    <property type="term" value="C:plasma membrane"/>
    <property type="evidence" value="ECO:0007669"/>
    <property type="project" value="TreeGrafter"/>
</dbReference>
<keyword evidence="3 5" id="KW-0067">ATP-binding</keyword>
<evidence type="ECO:0000256" key="3">
    <source>
        <dbReference type="ARBA" id="ARBA00022840"/>
    </source>
</evidence>
<dbReference type="AlphaFoldDB" id="A0A1H6D9B3"/>
<dbReference type="InterPro" id="IPR003439">
    <property type="entry name" value="ABC_transporter-like_ATP-bd"/>
</dbReference>
<reference evidence="5 6" key="1">
    <citation type="submission" date="2016-10" db="EMBL/GenBank/DDBJ databases">
        <authorList>
            <person name="de Groot N.N."/>
        </authorList>
    </citation>
    <scope>NUCLEOTIDE SEQUENCE [LARGE SCALE GENOMIC DNA]</scope>
    <source>
        <strain evidence="5 6">DSM 26656</strain>
    </source>
</reference>
<dbReference type="PANTHER" id="PTHR45772:SF2">
    <property type="entry name" value="ABC TRANSPORTER ATP-BINDING PROTEIN"/>
    <property type="match status" value="1"/>
</dbReference>
<evidence type="ECO:0000256" key="1">
    <source>
        <dbReference type="ARBA" id="ARBA00022448"/>
    </source>
</evidence>
<sequence>MTTTILEATGLIKRFGGLTATDDVTLAIRELTCHALIGPNGAGKTTLLSQLSGELRPTAGRIHFEGRDVTSADLGGRARLGILRSFQITSVCDDYSVFDNVVVAAQIREGHGFRFWQAPRGVRALADTTRSVLERTGLADFGDVPAGVLSHGQRRQLELAIALAMQPRVLLLDEPMAGMGPAEAERMIELLGSLRAEYTIVLVEHDMDAVFNLADTVSVLVGGRLVASGTPQEIRSNASVREAYLGHEQEDVA</sequence>
<dbReference type="InterPro" id="IPR027417">
    <property type="entry name" value="P-loop_NTPase"/>
</dbReference>
<evidence type="ECO:0000259" key="4">
    <source>
        <dbReference type="PROSITE" id="PS50893"/>
    </source>
</evidence>
<dbReference type="InterPro" id="IPR051120">
    <property type="entry name" value="ABC_AA/LPS_Transport"/>
</dbReference>
<dbReference type="Pfam" id="PF12399">
    <property type="entry name" value="BCA_ABC_TP_C"/>
    <property type="match status" value="1"/>
</dbReference>
<organism evidence="5 6">
    <name type="scientific">Bosea lathyri</name>
    <dbReference type="NCBI Taxonomy" id="1036778"/>
    <lineage>
        <taxon>Bacteria</taxon>
        <taxon>Pseudomonadati</taxon>
        <taxon>Pseudomonadota</taxon>
        <taxon>Alphaproteobacteria</taxon>
        <taxon>Hyphomicrobiales</taxon>
        <taxon>Boseaceae</taxon>
        <taxon>Bosea</taxon>
    </lineage>
</organism>
<dbReference type="Proteomes" id="UP000236743">
    <property type="component" value="Unassembled WGS sequence"/>
</dbReference>
<proteinExistence type="predicted"/>
<protein>
    <submittedName>
        <fullName evidence="5">Amino acid/amide ABC transporter ATP-binding protein 1, HAAT family</fullName>
    </submittedName>
</protein>
<name>A0A1H6D9B3_9HYPH</name>
<dbReference type="OrthoDB" id="9780942at2"/>
<dbReference type="GO" id="GO:0005524">
    <property type="term" value="F:ATP binding"/>
    <property type="evidence" value="ECO:0007669"/>
    <property type="project" value="UniProtKB-KW"/>
</dbReference>
<dbReference type="EMBL" id="FNUY01000019">
    <property type="protein sequence ID" value="SEG81941.1"/>
    <property type="molecule type" value="Genomic_DNA"/>
</dbReference>
<keyword evidence="1" id="KW-0813">Transport</keyword>
<dbReference type="SUPFAM" id="SSF52540">
    <property type="entry name" value="P-loop containing nucleoside triphosphate hydrolases"/>
    <property type="match status" value="1"/>
</dbReference>
<dbReference type="PROSITE" id="PS50893">
    <property type="entry name" value="ABC_TRANSPORTER_2"/>
    <property type="match status" value="1"/>
</dbReference>
<feature type="domain" description="ABC transporter" evidence="4">
    <location>
        <begin position="6"/>
        <end position="247"/>
    </location>
</feature>
<accession>A0A1H6D9B3</accession>
<dbReference type="Gene3D" id="3.40.50.300">
    <property type="entry name" value="P-loop containing nucleotide triphosphate hydrolases"/>
    <property type="match status" value="1"/>
</dbReference>
<keyword evidence="6" id="KW-1185">Reference proteome</keyword>
<dbReference type="InterPro" id="IPR003593">
    <property type="entry name" value="AAA+_ATPase"/>
</dbReference>
<evidence type="ECO:0000256" key="2">
    <source>
        <dbReference type="ARBA" id="ARBA00022741"/>
    </source>
</evidence>
<dbReference type="SMART" id="SM00382">
    <property type="entry name" value="AAA"/>
    <property type="match status" value="1"/>
</dbReference>
<evidence type="ECO:0000313" key="6">
    <source>
        <dbReference type="Proteomes" id="UP000236743"/>
    </source>
</evidence>
<keyword evidence="2" id="KW-0547">Nucleotide-binding</keyword>